<evidence type="ECO:0000256" key="1">
    <source>
        <dbReference type="SAM" id="MobiDB-lite"/>
    </source>
</evidence>
<dbReference type="Proteomes" id="UP000438429">
    <property type="component" value="Unassembled WGS sequence"/>
</dbReference>
<evidence type="ECO:0000313" key="3">
    <source>
        <dbReference type="Proteomes" id="UP000438429"/>
    </source>
</evidence>
<accession>A0A6A4RNS8</accession>
<gene>
    <name evidence="2" type="ORF">F2P81_022988</name>
</gene>
<organism evidence="2 3">
    <name type="scientific">Scophthalmus maximus</name>
    <name type="common">Turbot</name>
    <name type="synonym">Psetta maxima</name>
    <dbReference type="NCBI Taxonomy" id="52904"/>
    <lineage>
        <taxon>Eukaryota</taxon>
        <taxon>Metazoa</taxon>
        <taxon>Chordata</taxon>
        <taxon>Craniata</taxon>
        <taxon>Vertebrata</taxon>
        <taxon>Euteleostomi</taxon>
        <taxon>Actinopterygii</taxon>
        <taxon>Neopterygii</taxon>
        <taxon>Teleostei</taxon>
        <taxon>Neoteleostei</taxon>
        <taxon>Acanthomorphata</taxon>
        <taxon>Carangaria</taxon>
        <taxon>Pleuronectiformes</taxon>
        <taxon>Pleuronectoidei</taxon>
        <taxon>Scophthalmidae</taxon>
        <taxon>Scophthalmus</taxon>
    </lineage>
</organism>
<protein>
    <submittedName>
        <fullName evidence="2">Uncharacterized protein</fullName>
    </submittedName>
</protein>
<name>A0A6A4RNS8_SCOMX</name>
<reference evidence="2 3" key="1">
    <citation type="submission" date="2019-06" db="EMBL/GenBank/DDBJ databases">
        <title>Draft genomes of female and male turbot (Scophthalmus maximus).</title>
        <authorList>
            <person name="Xu H."/>
            <person name="Xu X.-W."/>
            <person name="Shao C."/>
            <person name="Chen S."/>
        </authorList>
    </citation>
    <scope>NUCLEOTIDE SEQUENCE [LARGE SCALE GENOMIC DNA]</scope>
    <source>
        <strain evidence="2">Ysfricsl-2016a</strain>
        <tissue evidence="2">Blood</tissue>
    </source>
</reference>
<feature type="region of interest" description="Disordered" evidence="1">
    <location>
        <begin position="56"/>
        <end position="77"/>
    </location>
</feature>
<comment type="caution">
    <text evidence="2">The sequence shown here is derived from an EMBL/GenBank/DDBJ whole genome shotgun (WGS) entry which is preliminary data.</text>
</comment>
<sequence length="77" mass="8597">MADATKTDFCPTAVDFERPQTPSPRQVRRRRGDGVFLTVLMSSAERRDSVFLLSRQVKDSREKPEASTAASVDLVLV</sequence>
<dbReference type="EMBL" id="VEVO01000021">
    <property type="protein sequence ID" value="KAF0024186.1"/>
    <property type="molecule type" value="Genomic_DNA"/>
</dbReference>
<feature type="compositionally biased region" description="Basic and acidic residues" evidence="1">
    <location>
        <begin position="56"/>
        <end position="65"/>
    </location>
</feature>
<proteinExistence type="predicted"/>
<evidence type="ECO:0000313" key="2">
    <source>
        <dbReference type="EMBL" id="KAF0024186.1"/>
    </source>
</evidence>
<dbReference type="AlphaFoldDB" id="A0A6A4RNS8"/>